<feature type="transmembrane region" description="Helical" evidence="2">
    <location>
        <begin position="678"/>
        <end position="696"/>
    </location>
</feature>
<organism evidence="5">
    <name type="scientific">Physcomitrium patens</name>
    <name type="common">Spreading-leaved earth moss</name>
    <name type="synonym">Physcomitrella patens</name>
    <dbReference type="NCBI Taxonomy" id="3218"/>
    <lineage>
        <taxon>Eukaryota</taxon>
        <taxon>Viridiplantae</taxon>
        <taxon>Streptophyta</taxon>
        <taxon>Embryophyta</taxon>
        <taxon>Bryophyta</taxon>
        <taxon>Bryophytina</taxon>
        <taxon>Bryopsida</taxon>
        <taxon>Funariidae</taxon>
        <taxon>Funariales</taxon>
        <taxon>Funariaceae</taxon>
        <taxon>Physcomitrium</taxon>
    </lineage>
</organism>
<feature type="transmembrane region" description="Helical" evidence="2">
    <location>
        <begin position="702"/>
        <end position="730"/>
    </location>
</feature>
<evidence type="ECO:0000256" key="2">
    <source>
        <dbReference type="SAM" id="Phobius"/>
    </source>
</evidence>
<evidence type="ECO:0000313" key="5">
    <source>
        <dbReference type="EMBL" id="PNR48134.1"/>
    </source>
</evidence>
<dbReference type="EMBL" id="ABEU02000009">
    <property type="protein sequence ID" value="PNR48134.1"/>
    <property type="molecule type" value="Genomic_DNA"/>
</dbReference>
<accession>A0A2K1K2Y2</accession>
<feature type="signal peptide" evidence="3">
    <location>
        <begin position="1"/>
        <end position="28"/>
    </location>
</feature>
<dbReference type="OrthoDB" id="617191at2759"/>
<dbReference type="PANTHER" id="PTHR34677:SF3">
    <property type="entry name" value="BACTERIAL IG-LIKE DOMAIN-CONTAINING PROTEIN"/>
    <property type="match status" value="1"/>
</dbReference>
<dbReference type="GeneID" id="112286265"/>
<reference evidence="5 7" key="1">
    <citation type="journal article" date="2008" name="Science">
        <title>The Physcomitrella genome reveals evolutionary insights into the conquest of land by plants.</title>
        <authorList>
            <person name="Rensing S."/>
            <person name="Lang D."/>
            <person name="Zimmer A."/>
            <person name="Terry A."/>
            <person name="Salamov A."/>
            <person name="Shapiro H."/>
            <person name="Nishiyama T."/>
            <person name="Perroud P.-F."/>
            <person name="Lindquist E."/>
            <person name="Kamisugi Y."/>
            <person name="Tanahashi T."/>
            <person name="Sakakibara K."/>
            <person name="Fujita T."/>
            <person name="Oishi K."/>
            <person name="Shin-I T."/>
            <person name="Kuroki Y."/>
            <person name="Toyoda A."/>
            <person name="Suzuki Y."/>
            <person name="Hashimoto A."/>
            <person name="Yamaguchi K."/>
            <person name="Sugano A."/>
            <person name="Kohara Y."/>
            <person name="Fujiyama A."/>
            <person name="Anterola A."/>
            <person name="Aoki S."/>
            <person name="Ashton N."/>
            <person name="Barbazuk W.B."/>
            <person name="Barker E."/>
            <person name="Bennetzen J."/>
            <person name="Bezanilla M."/>
            <person name="Blankenship R."/>
            <person name="Cho S.H."/>
            <person name="Dutcher S."/>
            <person name="Estelle M."/>
            <person name="Fawcett J.A."/>
            <person name="Gundlach H."/>
            <person name="Hanada K."/>
            <person name="Heyl A."/>
            <person name="Hicks K.A."/>
            <person name="Hugh J."/>
            <person name="Lohr M."/>
            <person name="Mayer K."/>
            <person name="Melkozernov A."/>
            <person name="Murata T."/>
            <person name="Nelson D."/>
            <person name="Pils B."/>
            <person name="Prigge M."/>
            <person name="Reiss B."/>
            <person name="Renner T."/>
            <person name="Rombauts S."/>
            <person name="Rushton P."/>
            <person name="Sanderfoot A."/>
            <person name="Schween G."/>
            <person name="Shiu S.-H."/>
            <person name="Stueber K."/>
            <person name="Theodoulou F.L."/>
            <person name="Tu H."/>
            <person name="Van de Peer Y."/>
            <person name="Verrier P.J."/>
            <person name="Waters E."/>
            <person name="Wood A."/>
            <person name="Yang L."/>
            <person name="Cove D."/>
            <person name="Cuming A."/>
            <person name="Hasebe M."/>
            <person name="Lucas S."/>
            <person name="Mishler D.B."/>
            <person name="Reski R."/>
            <person name="Grigoriev I."/>
            <person name="Quatrano R.S."/>
            <person name="Boore J.L."/>
        </authorList>
    </citation>
    <scope>NUCLEOTIDE SEQUENCE [LARGE SCALE GENOMIC DNA]</scope>
    <source>
        <strain evidence="6 7">cv. Gransden 2004</strain>
    </source>
</reference>
<feature type="transmembrane region" description="Helical" evidence="2">
    <location>
        <begin position="638"/>
        <end position="658"/>
    </location>
</feature>
<dbReference type="AlphaFoldDB" id="A0A2K1K2Y2"/>
<feature type="region of interest" description="Disordered" evidence="1">
    <location>
        <begin position="1016"/>
        <end position="1090"/>
    </location>
</feature>
<feature type="transmembrane region" description="Helical" evidence="2">
    <location>
        <begin position="903"/>
        <end position="923"/>
    </location>
</feature>
<evidence type="ECO:0000256" key="1">
    <source>
        <dbReference type="SAM" id="MobiDB-lite"/>
    </source>
</evidence>
<feature type="transmembrane region" description="Helical" evidence="2">
    <location>
        <begin position="871"/>
        <end position="891"/>
    </location>
</feature>
<proteinExistence type="predicted"/>
<feature type="domain" description="Bacterial Ig-like" evidence="4">
    <location>
        <begin position="347"/>
        <end position="438"/>
    </location>
</feature>
<keyword evidence="3" id="KW-0732">Signal</keyword>
<gene>
    <name evidence="6" type="primary">LOC112286265</name>
    <name evidence="5" type="ORF">PHYPA_012607</name>
</gene>
<dbReference type="Pfam" id="PF19078">
    <property type="entry name" value="Big_12"/>
    <property type="match status" value="1"/>
</dbReference>
<dbReference type="Proteomes" id="UP000006727">
    <property type="component" value="Chromosome 9"/>
</dbReference>
<dbReference type="FunCoup" id="A0A2K1K2Y2">
    <property type="interactions" value="1735"/>
</dbReference>
<dbReference type="InterPro" id="IPR044048">
    <property type="entry name" value="Big_12"/>
</dbReference>
<dbReference type="EnsemblPlants" id="Pp3c9_12560V3.2">
    <property type="protein sequence ID" value="Pp3c9_12560V3.2"/>
    <property type="gene ID" value="Pp3c9_12560"/>
</dbReference>
<feature type="transmembrane region" description="Helical" evidence="2">
    <location>
        <begin position="935"/>
        <end position="958"/>
    </location>
</feature>
<sequence length="1257" mass="137994">MSASKVLRVYWCCVVALIFLLSPVSTQGQTALQIEFIETPVNITATENAVFAFNVVDSNGSYPCAAQQCSFRCQLDQFPSQDCVDLRASFSNLTDGVHNFSVFVNTSSGASAASQFRWAIDTVAPTAAVTGVQAFTNALNVTVSIIFSEACGFVCSNESFCDLWIHGGGAVIPSTLKEIEKGRKYSVVVALPTTIRSGKIQAVIGRNSCTDAAGNVLRRTNVSSSIIRFDRRVPSVHLWTSVPSSKVIISNQARTVEATNNASDLRVYLDFDEPITSSAVELRRALSVSNGILTPIARKSNGNRHFGYALRNVTNDSLVSIALAGNTVTNRYGTPLPTNISTTFFYDTGRPQVQISTTFRTKTKDTVLPFVVQFTEPVFRFNSSDVAISGGNLRSFKEIDKSTYILEVTAIDNELVTVSVPENQTVDVAGNYNLASPNSQVRHYTTPLVSVLISSLITVGLSSTAMVSVAISISSATLEAVGAVSAQKIDDPRRNLLGLLGHLQILALSGWLAVSLPAEYLEVTVGLRWLIPHMDTPWQRRDVLNTGTSNQTTTSTILQNVISGRRRLLEINERLGNLQHNMHRGRELGANSTLDGPAMEASDYELYFLQRHTPNKGALESVLISNKYNGWQEFQRNMFWIGVVGGGAILLHILIVLFLRWRTRALIKGALIIPRFELYLLILAIPGLSQASAFIIRHGSRVSIAVGGLLLSVPVAFLIAVLVFLIYGIFMGRLVQYEEFRYEVQSHGYVQPQKPHGLVNLVAGAGFPGKWVRNNHLASTFRSRYGLIFEDFKGPPTILVHKRAQNLRLTIKRAGSTMKSPDSNDGSNDTVEVSDAPRVLGDARAAYILVDLSRRITLGLLFGLYPLSDHSWSQVGVIVGITAFQFVYLVVIKPFRRRGVQMVETIALLCELGVFVAGMVLLARKQPTDLNFSMGVFMLVLLVFSFVTQLVNEWYALVEHLMRLSTSQEPSLKDGLKVFARGLILPFTPHRMRGKFPGNQAPLPVTAVAESQNCRISAGSSHVESPQSVSSKSRPHPLATPLPLPTPESVSSNPGSVAQIMAINADSGPQNESEEIQAEASQRSERQTSRSHWMNILQGRQSQGRSQRGIESEELRTLRELAKASFPRHPNAGHSELEQAFATTNPVQGSPPIAKSREVDERRYVRKRRQFLDEPDLLSRGSSPIIISDFIAVVPSDSNIIFPREDPLPQPEPAHLVHPPTMLTSSPRRNNKGLGFMSSHSESLRDDSGAIRPLEER</sequence>
<dbReference type="PaxDb" id="3218-PP1S29_186V6.1"/>
<feature type="compositionally biased region" description="Low complexity" evidence="1">
    <location>
        <begin position="1020"/>
        <end position="1037"/>
    </location>
</feature>
<dbReference type="KEGG" id="ppp:112286265"/>
<keyword evidence="2" id="KW-0812">Transmembrane</keyword>
<dbReference type="EnsemblPlants" id="Pp3c9_12560V3.1">
    <property type="protein sequence ID" value="Pp3c9_12560V3.1"/>
    <property type="gene ID" value="Pp3c9_12560"/>
</dbReference>
<dbReference type="STRING" id="3218.A0A2K1K2Y2"/>
<evidence type="ECO:0000256" key="3">
    <source>
        <dbReference type="SAM" id="SignalP"/>
    </source>
</evidence>
<evidence type="ECO:0000313" key="7">
    <source>
        <dbReference type="Proteomes" id="UP000006727"/>
    </source>
</evidence>
<dbReference type="RefSeq" id="XP_024383764.1">
    <property type="nucleotide sequence ID" value="XM_024527996.2"/>
</dbReference>
<feature type="region of interest" description="Disordered" evidence="1">
    <location>
        <begin position="1203"/>
        <end position="1257"/>
    </location>
</feature>
<reference evidence="6" key="3">
    <citation type="submission" date="2020-12" db="UniProtKB">
        <authorList>
            <consortium name="EnsemblPlants"/>
        </authorList>
    </citation>
    <scope>IDENTIFICATION</scope>
</reference>
<keyword evidence="7" id="KW-1185">Reference proteome</keyword>
<feature type="chain" id="PRO_5043158250" description="Bacterial Ig-like domain-containing protein" evidence="3">
    <location>
        <begin position="29"/>
        <end position="1257"/>
    </location>
</feature>
<evidence type="ECO:0000313" key="6">
    <source>
        <dbReference type="EnsemblPlants" id="Pp3c9_12560V3.1"/>
    </source>
</evidence>
<keyword evidence="2" id="KW-1133">Transmembrane helix</keyword>
<protein>
    <recommendedName>
        <fullName evidence="4">Bacterial Ig-like domain-containing protein</fullName>
    </recommendedName>
</protein>
<dbReference type="Gramene" id="Pp3c9_12560V3.1">
    <property type="protein sequence ID" value="Pp3c9_12560V3.1"/>
    <property type="gene ID" value="Pp3c9_12560"/>
</dbReference>
<reference evidence="5 7" key="2">
    <citation type="journal article" date="2018" name="Plant J.">
        <title>The Physcomitrella patens chromosome-scale assembly reveals moss genome structure and evolution.</title>
        <authorList>
            <person name="Lang D."/>
            <person name="Ullrich K.K."/>
            <person name="Murat F."/>
            <person name="Fuchs J."/>
            <person name="Jenkins J."/>
            <person name="Haas F.B."/>
            <person name="Piednoel M."/>
            <person name="Gundlach H."/>
            <person name="Van Bel M."/>
            <person name="Meyberg R."/>
            <person name="Vives C."/>
            <person name="Morata J."/>
            <person name="Symeonidi A."/>
            <person name="Hiss M."/>
            <person name="Muchero W."/>
            <person name="Kamisugi Y."/>
            <person name="Saleh O."/>
            <person name="Blanc G."/>
            <person name="Decker E.L."/>
            <person name="van Gessel N."/>
            <person name="Grimwood J."/>
            <person name="Hayes R.D."/>
            <person name="Graham S.W."/>
            <person name="Gunter L.E."/>
            <person name="McDaniel S.F."/>
            <person name="Hoernstein S.N.W."/>
            <person name="Larsson A."/>
            <person name="Li F.W."/>
            <person name="Perroud P.F."/>
            <person name="Phillips J."/>
            <person name="Ranjan P."/>
            <person name="Rokshar D.S."/>
            <person name="Rothfels C.J."/>
            <person name="Schneider L."/>
            <person name="Shu S."/>
            <person name="Stevenson D.W."/>
            <person name="Thummler F."/>
            <person name="Tillich M."/>
            <person name="Villarreal Aguilar J.C."/>
            <person name="Widiez T."/>
            <person name="Wong G.K."/>
            <person name="Wymore A."/>
            <person name="Zhang Y."/>
            <person name="Zimmer A.D."/>
            <person name="Quatrano R.S."/>
            <person name="Mayer K.F.X."/>
            <person name="Goodstein D."/>
            <person name="Casacuberta J.M."/>
            <person name="Vandepoele K."/>
            <person name="Reski R."/>
            <person name="Cuming A.C."/>
            <person name="Tuskan G.A."/>
            <person name="Maumus F."/>
            <person name="Salse J."/>
            <person name="Schmutz J."/>
            <person name="Rensing S.A."/>
        </authorList>
    </citation>
    <scope>NUCLEOTIDE SEQUENCE [LARGE SCALE GENOMIC DNA]</scope>
    <source>
        <strain evidence="6 7">cv. Gransden 2004</strain>
    </source>
</reference>
<evidence type="ECO:0000259" key="4">
    <source>
        <dbReference type="Pfam" id="PF19078"/>
    </source>
</evidence>
<feature type="compositionally biased region" description="Basic and acidic residues" evidence="1">
    <location>
        <begin position="1242"/>
        <end position="1257"/>
    </location>
</feature>
<dbReference type="Gramene" id="Pp3c9_12560V3.2">
    <property type="protein sequence ID" value="Pp3c9_12560V3.2"/>
    <property type="gene ID" value="Pp3c9_12560"/>
</dbReference>
<name>A0A2K1K2Y2_PHYPA</name>
<keyword evidence="2" id="KW-0472">Membrane</keyword>
<dbReference type="PANTHER" id="PTHR34677">
    <property type="match status" value="1"/>
</dbReference>